<dbReference type="Proteomes" id="UP000429607">
    <property type="component" value="Unassembled WGS sequence"/>
</dbReference>
<proteinExistence type="predicted"/>
<dbReference type="Proteomes" id="UP000435112">
    <property type="component" value="Unassembled WGS sequence"/>
</dbReference>
<dbReference type="AlphaFoldDB" id="A0A6A3KX18"/>
<dbReference type="EMBL" id="QXFV01001089">
    <property type="protein sequence ID" value="KAE9015571.1"/>
    <property type="molecule type" value="Genomic_DNA"/>
</dbReference>
<reference evidence="4 6" key="1">
    <citation type="submission" date="2018-09" db="EMBL/GenBank/DDBJ databases">
        <title>Genomic investigation of the strawberry pathogen Phytophthora fragariae indicates pathogenicity is determined by transcriptional variation in three key races.</title>
        <authorList>
            <person name="Adams T.M."/>
            <person name="Armitage A.D."/>
            <person name="Sobczyk M.K."/>
            <person name="Bates H.J."/>
            <person name="Dunwell J.M."/>
            <person name="Nellist C.F."/>
            <person name="Harrison R.J."/>
        </authorList>
    </citation>
    <scope>NUCLEOTIDE SEQUENCE [LARGE SCALE GENOMIC DNA]</scope>
    <source>
        <strain evidence="2 4">SCRP249</strain>
        <strain evidence="1 6">SCRP324</strain>
        <strain evidence="3 5">SCRP333</strain>
    </source>
</reference>
<evidence type="ECO:0000313" key="6">
    <source>
        <dbReference type="Proteomes" id="UP000435112"/>
    </source>
</evidence>
<organism evidence="1 6">
    <name type="scientific">Phytophthora rubi</name>
    <dbReference type="NCBI Taxonomy" id="129364"/>
    <lineage>
        <taxon>Eukaryota</taxon>
        <taxon>Sar</taxon>
        <taxon>Stramenopiles</taxon>
        <taxon>Oomycota</taxon>
        <taxon>Peronosporomycetes</taxon>
        <taxon>Peronosporales</taxon>
        <taxon>Peronosporaceae</taxon>
        <taxon>Phytophthora</taxon>
    </lineage>
</organism>
<sequence>MVMAGALCGAPTVISSFARGPLSTDTVYKAQTLTLPVNYTCVRTQDVPPLICSMHFNGASCVKSAKNRHPVRMSEARMKQYRSSIEGAIRKDTKTNDIPLKHLSIHKIQVMNQSPLDLNFDDGKWT</sequence>
<protein>
    <submittedName>
        <fullName evidence="1">Uncharacterized protein</fullName>
    </submittedName>
</protein>
<evidence type="ECO:0000313" key="4">
    <source>
        <dbReference type="Proteomes" id="UP000429607"/>
    </source>
</evidence>
<accession>A0A6A3KX18</accession>
<evidence type="ECO:0000313" key="5">
    <source>
        <dbReference type="Proteomes" id="UP000434957"/>
    </source>
</evidence>
<evidence type="ECO:0000313" key="2">
    <source>
        <dbReference type="EMBL" id="KAE9015571.1"/>
    </source>
</evidence>
<keyword evidence="5" id="KW-1185">Reference proteome</keyword>
<dbReference type="OrthoDB" id="140835at2759"/>
<comment type="caution">
    <text evidence="1">The sequence shown here is derived from an EMBL/GenBank/DDBJ whole genome shotgun (WGS) entry which is preliminary data.</text>
</comment>
<name>A0A6A3KX18_9STRA</name>
<dbReference type="EMBL" id="QXFT01001096">
    <property type="protein sequence ID" value="KAE9329079.1"/>
    <property type="molecule type" value="Genomic_DNA"/>
</dbReference>
<gene>
    <name evidence="2" type="ORF">PR001_g14864</name>
    <name evidence="1" type="ORF">PR002_g15473</name>
    <name evidence="3" type="ORF">PR003_g15637</name>
</gene>
<evidence type="ECO:0000313" key="1">
    <source>
        <dbReference type="EMBL" id="KAE9009985.1"/>
    </source>
</evidence>
<dbReference type="EMBL" id="QXFU01001128">
    <property type="protein sequence ID" value="KAE9009985.1"/>
    <property type="molecule type" value="Genomic_DNA"/>
</dbReference>
<dbReference type="Proteomes" id="UP000434957">
    <property type="component" value="Unassembled WGS sequence"/>
</dbReference>
<evidence type="ECO:0000313" key="3">
    <source>
        <dbReference type="EMBL" id="KAE9329079.1"/>
    </source>
</evidence>